<accession>K9UMH3</accession>
<keyword evidence="2" id="KW-1185">Reference proteome</keyword>
<dbReference type="AlphaFoldDB" id="K9UMH3"/>
<dbReference type="STRING" id="1173020.Cha6605_4939"/>
<dbReference type="Proteomes" id="UP000010366">
    <property type="component" value="Chromosome"/>
</dbReference>
<evidence type="ECO:0000313" key="2">
    <source>
        <dbReference type="Proteomes" id="UP000010366"/>
    </source>
</evidence>
<sequence>MTRIRTKRCDCCQQLSDVLYRVRVVSGASPVEKQDGNWQFVCNHCWQTIDSDSPDYSYGGTWKAHKR</sequence>
<evidence type="ECO:0000313" key="1">
    <source>
        <dbReference type="EMBL" id="AFY95848.1"/>
    </source>
</evidence>
<dbReference type="OrthoDB" id="532080at2"/>
<dbReference type="RefSeq" id="WP_015161937.1">
    <property type="nucleotide sequence ID" value="NC_019697.1"/>
</dbReference>
<dbReference type="HOGENOM" id="CLU_174108_1_0_3"/>
<dbReference type="EMBL" id="CP003600">
    <property type="protein sequence ID" value="AFY95848.1"/>
    <property type="molecule type" value="Genomic_DNA"/>
</dbReference>
<proteinExistence type="predicted"/>
<gene>
    <name evidence="1" type="ORF">Cha6605_4939</name>
</gene>
<protein>
    <submittedName>
        <fullName evidence="1">Uncharacterized protein</fullName>
    </submittedName>
</protein>
<organism evidence="1 2">
    <name type="scientific">Chamaesiphon minutus (strain ATCC 27169 / PCC 6605)</name>
    <dbReference type="NCBI Taxonomy" id="1173020"/>
    <lineage>
        <taxon>Bacteria</taxon>
        <taxon>Bacillati</taxon>
        <taxon>Cyanobacteriota</taxon>
        <taxon>Cyanophyceae</taxon>
        <taxon>Gomontiellales</taxon>
        <taxon>Chamaesiphonaceae</taxon>
        <taxon>Chamaesiphon</taxon>
    </lineage>
</organism>
<reference evidence="1 2" key="1">
    <citation type="submission" date="2012-05" db="EMBL/GenBank/DDBJ databases">
        <title>Finished chromosome of genome of Chamaesiphon sp. PCC 6605.</title>
        <authorList>
            <consortium name="US DOE Joint Genome Institute"/>
            <person name="Gugger M."/>
            <person name="Coursin T."/>
            <person name="Rippka R."/>
            <person name="Tandeau De Marsac N."/>
            <person name="Huntemann M."/>
            <person name="Wei C.-L."/>
            <person name="Han J."/>
            <person name="Detter J.C."/>
            <person name="Han C."/>
            <person name="Tapia R."/>
            <person name="Chen A."/>
            <person name="Kyrpides N."/>
            <person name="Mavromatis K."/>
            <person name="Markowitz V."/>
            <person name="Szeto E."/>
            <person name="Ivanova N."/>
            <person name="Pagani I."/>
            <person name="Pati A."/>
            <person name="Goodwin L."/>
            <person name="Nordberg H.P."/>
            <person name="Cantor M.N."/>
            <person name="Hua S.X."/>
            <person name="Woyke T."/>
            <person name="Kerfeld C.A."/>
        </authorList>
    </citation>
    <scope>NUCLEOTIDE SEQUENCE [LARGE SCALE GENOMIC DNA]</scope>
    <source>
        <strain evidence="2">ATCC 27169 / PCC 6605</strain>
    </source>
</reference>
<name>K9UMH3_CHAP6</name>
<dbReference type="KEGG" id="cmp:Cha6605_4939"/>